<dbReference type="EMBL" id="SNRY01000848">
    <property type="protein sequence ID" value="KAA6335890.1"/>
    <property type="molecule type" value="Genomic_DNA"/>
</dbReference>
<accession>A0A5J4RS10</accession>
<evidence type="ECO:0000313" key="1">
    <source>
        <dbReference type="EMBL" id="KAA6335890.1"/>
    </source>
</evidence>
<organism evidence="1">
    <name type="scientific">termite gut metagenome</name>
    <dbReference type="NCBI Taxonomy" id="433724"/>
    <lineage>
        <taxon>unclassified sequences</taxon>
        <taxon>metagenomes</taxon>
        <taxon>organismal metagenomes</taxon>
    </lineage>
</organism>
<gene>
    <name evidence="1" type="ORF">EZS27_015917</name>
</gene>
<sequence>MKIKFIKPAPGYAYFKGDIAVFFEAKASELIKAGFCEKLDREEEKEESDLPVSLPGRAILIKEGFHTIAKVLAAEQTLTDIKGITKPMAESIIAALKPKE</sequence>
<name>A0A5J4RS10_9ZZZZ</name>
<reference evidence="1" key="1">
    <citation type="submission" date="2019-03" db="EMBL/GenBank/DDBJ databases">
        <title>Single cell metagenomics reveals metabolic interactions within the superorganism composed of flagellate Streblomastix strix and complex community of Bacteroidetes bacteria on its surface.</title>
        <authorList>
            <person name="Treitli S.C."/>
            <person name="Kolisko M."/>
            <person name="Husnik F."/>
            <person name="Keeling P."/>
            <person name="Hampl V."/>
        </authorList>
    </citation>
    <scope>NUCLEOTIDE SEQUENCE</scope>
    <source>
        <strain evidence="1">STM</strain>
    </source>
</reference>
<protein>
    <submittedName>
        <fullName evidence="1">Uncharacterized protein</fullName>
    </submittedName>
</protein>
<proteinExistence type="predicted"/>
<comment type="caution">
    <text evidence="1">The sequence shown here is derived from an EMBL/GenBank/DDBJ whole genome shotgun (WGS) entry which is preliminary data.</text>
</comment>
<dbReference type="AlphaFoldDB" id="A0A5J4RS10"/>